<dbReference type="AlphaFoldDB" id="F0RJZ6"/>
<dbReference type="eggNOG" id="COG3850">
    <property type="taxonomic scope" value="Bacteria"/>
</dbReference>
<comment type="subcellular location">
    <subcellularLocation>
        <location evidence="2">Membrane</location>
    </subcellularLocation>
</comment>
<dbReference type="Gene3D" id="1.10.287.130">
    <property type="match status" value="1"/>
</dbReference>
<dbReference type="PROSITE" id="PS50109">
    <property type="entry name" value="HIS_KIN"/>
    <property type="match status" value="1"/>
</dbReference>
<evidence type="ECO:0000256" key="1">
    <source>
        <dbReference type="ARBA" id="ARBA00000085"/>
    </source>
</evidence>
<dbReference type="GO" id="GO:0005886">
    <property type="term" value="C:plasma membrane"/>
    <property type="evidence" value="ECO:0007669"/>
    <property type="project" value="TreeGrafter"/>
</dbReference>
<dbReference type="SMART" id="SM00387">
    <property type="entry name" value="HATPase_c"/>
    <property type="match status" value="1"/>
</dbReference>
<dbReference type="InterPro" id="IPR003660">
    <property type="entry name" value="HAMP_dom"/>
</dbReference>
<dbReference type="InterPro" id="IPR003594">
    <property type="entry name" value="HATPase_dom"/>
</dbReference>
<evidence type="ECO:0000313" key="14">
    <source>
        <dbReference type="EMBL" id="ADY26642.1"/>
    </source>
</evidence>
<evidence type="ECO:0000256" key="10">
    <source>
        <dbReference type="ARBA" id="ARBA00023136"/>
    </source>
</evidence>
<evidence type="ECO:0000256" key="5">
    <source>
        <dbReference type="ARBA" id="ARBA00022679"/>
    </source>
</evidence>
<dbReference type="Gene3D" id="6.10.340.10">
    <property type="match status" value="1"/>
</dbReference>
<dbReference type="CDD" id="cd00082">
    <property type="entry name" value="HisKA"/>
    <property type="match status" value="1"/>
</dbReference>
<dbReference type="RefSeq" id="WP_013615250.1">
    <property type="nucleotide sequence ID" value="NC_015161.1"/>
</dbReference>
<keyword evidence="6 11" id="KW-0812">Transmembrane</keyword>
<dbReference type="GO" id="GO:0000155">
    <property type="term" value="F:phosphorelay sensor kinase activity"/>
    <property type="evidence" value="ECO:0007669"/>
    <property type="project" value="InterPro"/>
</dbReference>
<organism evidence="14 15">
    <name type="scientific">Deinococcus proteolyticus (strain ATCC 35074 / DSM 20540 / JCM 6276 / NBRC 101906 / NCIMB 13154 / VKM Ac-1939 / CCM 2703 / MRP)</name>
    <dbReference type="NCBI Taxonomy" id="693977"/>
    <lineage>
        <taxon>Bacteria</taxon>
        <taxon>Thermotogati</taxon>
        <taxon>Deinococcota</taxon>
        <taxon>Deinococci</taxon>
        <taxon>Deinococcales</taxon>
        <taxon>Deinococcaceae</taxon>
        <taxon>Deinococcus</taxon>
    </lineage>
</organism>
<gene>
    <name evidence="14" type="ordered locus">Deipr_1504</name>
</gene>
<evidence type="ECO:0000256" key="6">
    <source>
        <dbReference type="ARBA" id="ARBA00022692"/>
    </source>
</evidence>
<dbReference type="PROSITE" id="PS50885">
    <property type="entry name" value="HAMP"/>
    <property type="match status" value="1"/>
</dbReference>
<feature type="transmembrane region" description="Helical" evidence="11">
    <location>
        <begin position="20"/>
        <end position="37"/>
    </location>
</feature>
<evidence type="ECO:0000256" key="4">
    <source>
        <dbReference type="ARBA" id="ARBA00022553"/>
    </source>
</evidence>
<evidence type="ECO:0000256" key="9">
    <source>
        <dbReference type="ARBA" id="ARBA00023012"/>
    </source>
</evidence>
<name>F0RJZ6_DEIPM</name>
<dbReference type="eggNOG" id="COG5002">
    <property type="taxonomic scope" value="Bacteria"/>
</dbReference>
<evidence type="ECO:0000259" key="13">
    <source>
        <dbReference type="PROSITE" id="PS50885"/>
    </source>
</evidence>
<evidence type="ECO:0000256" key="11">
    <source>
        <dbReference type="SAM" id="Phobius"/>
    </source>
</evidence>
<sequence>MLDGFRRRWRAATLRHRLTTFYTGLLVVLLLLTALTVQTMMRHDLERALEGDLADTQTQFTELVPSLHLSLGEAGSDGLAEARSKFPSSVIQVDPLVPRSQTTDLRAEWAAAQDDKGRQALLDFLHKQSEALRLRPVGIDPAAPLELSDHELARLLESPSGQILINRSVKPQFSDPEPMRILVALTPLKFQKGAGGGSEEMLAVTFIGRSLNSLNRTVTRLQLIMGGLLLVGSFLAGIGAYVLAGWALRPLNTVRHAVEGIDSQNLQARVPVPHSDDEVEALAVAFNRMLERLEDSFETQRRFSSDASHELRTPVTAIGGHATYLLRRTELDPQQRESVQIIQRESARMTDLIGSLLQLARSDGGVLTLKSQLLFSQMLLHEVARELRPLAESEGAVLVPAGQDIPFEADPDRLRQVLNNLISNALKAGATRIELGSTQPEPGRVRLSVSDNGPGIAADQLEKLFDRFYRLEDSRSRDRGGAGLGLSIARTIVDAHGGRIWLESEPGQGTQAYVDLPVGNLPALDDDDIP</sequence>
<dbReference type="InterPro" id="IPR036097">
    <property type="entry name" value="HisK_dim/P_sf"/>
</dbReference>
<dbReference type="EC" id="2.7.13.3" evidence="3"/>
<evidence type="ECO:0000256" key="8">
    <source>
        <dbReference type="ARBA" id="ARBA00022989"/>
    </source>
</evidence>
<dbReference type="InterPro" id="IPR036890">
    <property type="entry name" value="HATPase_C_sf"/>
</dbReference>
<dbReference type="EMBL" id="CP002536">
    <property type="protein sequence ID" value="ADY26642.1"/>
    <property type="molecule type" value="Genomic_DNA"/>
</dbReference>
<dbReference type="Pfam" id="PF00512">
    <property type="entry name" value="HisKA"/>
    <property type="match status" value="1"/>
</dbReference>
<dbReference type="SMART" id="SM00388">
    <property type="entry name" value="HisKA"/>
    <property type="match status" value="1"/>
</dbReference>
<evidence type="ECO:0000256" key="2">
    <source>
        <dbReference type="ARBA" id="ARBA00004370"/>
    </source>
</evidence>
<dbReference type="PANTHER" id="PTHR45436:SF5">
    <property type="entry name" value="SENSOR HISTIDINE KINASE TRCS"/>
    <property type="match status" value="1"/>
</dbReference>
<evidence type="ECO:0000259" key="12">
    <source>
        <dbReference type="PROSITE" id="PS50109"/>
    </source>
</evidence>
<proteinExistence type="predicted"/>
<dbReference type="SMART" id="SM00304">
    <property type="entry name" value="HAMP"/>
    <property type="match status" value="1"/>
</dbReference>
<protein>
    <recommendedName>
        <fullName evidence="3">histidine kinase</fullName>
        <ecNumber evidence="3">2.7.13.3</ecNumber>
    </recommendedName>
</protein>
<keyword evidence="15" id="KW-1185">Reference proteome</keyword>
<keyword evidence="8 11" id="KW-1133">Transmembrane helix</keyword>
<feature type="domain" description="Histidine kinase" evidence="12">
    <location>
        <begin position="306"/>
        <end position="520"/>
    </location>
</feature>
<dbReference type="Proteomes" id="UP000007718">
    <property type="component" value="Chromosome"/>
</dbReference>
<dbReference type="Gene3D" id="3.30.565.10">
    <property type="entry name" value="Histidine kinase-like ATPase, C-terminal domain"/>
    <property type="match status" value="1"/>
</dbReference>
<dbReference type="Pfam" id="PF00672">
    <property type="entry name" value="HAMP"/>
    <property type="match status" value="1"/>
</dbReference>
<keyword evidence="4" id="KW-0597">Phosphoprotein</keyword>
<dbReference type="PRINTS" id="PR00344">
    <property type="entry name" value="BCTRLSENSOR"/>
</dbReference>
<reference evidence="14 15" key="2">
    <citation type="journal article" date="2012" name="Stand. Genomic Sci.">
        <title>Complete genome sequence of the orange-red pigmented, radioresistant Deinococcus proteolyticus type strain (MRP(T)).</title>
        <authorList>
            <person name="Copeland A."/>
            <person name="Zeytun A."/>
            <person name="Yassawong M."/>
            <person name="Nolan M."/>
            <person name="Lucas S."/>
            <person name="Hammon N."/>
            <person name="Deshpande S."/>
            <person name="Cheng J.F."/>
            <person name="Han C."/>
            <person name="Tapia R."/>
            <person name="Goodwin L.A."/>
            <person name="Pitluck S."/>
            <person name="Mavromatis K."/>
            <person name="Liolios K."/>
            <person name="Pagani I."/>
            <person name="Ivanova N."/>
            <person name="Mikhailova N."/>
            <person name="Pati A."/>
            <person name="Chen A."/>
            <person name="Palaniappan K."/>
            <person name="Land M."/>
            <person name="Hauser L."/>
            <person name="Jeffries C.D."/>
            <person name="Brambilla E.M."/>
            <person name="Rohde M."/>
            <person name="Sikorski J."/>
            <person name="Pukall R."/>
            <person name="Goker M."/>
            <person name="Detter J.C."/>
            <person name="Woyke T."/>
            <person name="Bristow J."/>
            <person name="Eisen J.A."/>
            <person name="Markowitz V."/>
            <person name="Hugenholtz P."/>
            <person name="Kyrpides N.C."/>
            <person name="Klenk H.P."/>
            <person name="Lapidus A."/>
        </authorList>
    </citation>
    <scope>NUCLEOTIDE SEQUENCE [LARGE SCALE GENOMIC DNA]</scope>
    <source>
        <strain evidence="15">ATCC 35074 / DSM 20540 / JCM 6276 / NBRC 101906 / NCIMB 13154 / VKM Ac-1939 / CCM 2703 / MRP</strain>
    </source>
</reference>
<dbReference type="SUPFAM" id="SSF158472">
    <property type="entry name" value="HAMP domain-like"/>
    <property type="match status" value="1"/>
</dbReference>
<dbReference type="CDD" id="cd06225">
    <property type="entry name" value="HAMP"/>
    <property type="match status" value="1"/>
</dbReference>
<feature type="transmembrane region" description="Helical" evidence="11">
    <location>
        <begin position="223"/>
        <end position="248"/>
    </location>
</feature>
<keyword evidence="9" id="KW-0902">Two-component regulatory system</keyword>
<accession>F0RJZ6</accession>
<evidence type="ECO:0000256" key="3">
    <source>
        <dbReference type="ARBA" id="ARBA00012438"/>
    </source>
</evidence>
<dbReference type="OrthoDB" id="335833at2"/>
<evidence type="ECO:0000313" key="15">
    <source>
        <dbReference type="Proteomes" id="UP000007718"/>
    </source>
</evidence>
<dbReference type="KEGG" id="dpt:Deipr_1504"/>
<keyword evidence="10 11" id="KW-0472">Membrane</keyword>
<dbReference type="InterPro" id="IPR003661">
    <property type="entry name" value="HisK_dim/P_dom"/>
</dbReference>
<dbReference type="SUPFAM" id="SSF55874">
    <property type="entry name" value="ATPase domain of HSP90 chaperone/DNA topoisomerase II/histidine kinase"/>
    <property type="match status" value="1"/>
</dbReference>
<feature type="domain" description="HAMP" evidence="13">
    <location>
        <begin position="245"/>
        <end position="298"/>
    </location>
</feature>
<dbReference type="InterPro" id="IPR004358">
    <property type="entry name" value="Sig_transdc_His_kin-like_C"/>
</dbReference>
<dbReference type="InterPro" id="IPR005467">
    <property type="entry name" value="His_kinase_dom"/>
</dbReference>
<dbReference type="Pfam" id="PF02518">
    <property type="entry name" value="HATPase_c"/>
    <property type="match status" value="1"/>
</dbReference>
<dbReference type="FunFam" id="3.30.565.10:FF:000006">
    <property type="entry name" value="Sensor histidine kinase WalK"/>
    <property type="match status" value="1"/>
</dbReference>
<dbReference type="HOGENOM" id="CLU_000445_89_6_0"/>
<reference evidence="15" key="1">
    <citation type="submission" date="2011-02" db="EMBL/GenBank/DDBJ databases">
        <title>The complete sequence of chromosome of Deinococcus proteolyticus DSM 20540.</title>
        <authorList>
            <consortium name="US DOE Joint Genome Institute (JGI-PGF)"/>
            <person name="Lucas S."/>
            <person name="Copeland A."/>
            <person name="Lapidus A."/>
            <person name="Bruce D."/>
            <person name="Goodwin L."/>
            <person name="Pitluck S."/>
            <person name="Kyrpides N."/>
            <person name="Mavromatis K."/>
            <person name="Pagani I."/>
            <person name="Ivanova N."/>
            <person name="Ovchinnikova G."/>
            <person name="Zeytun A."/>
            <person name="Detter J.C."/>
            <person name="Han C."/>
            <person name="Land M."/>
            <person name="Hauser L."/>
            <person name="Markowitz V."/>
            <person name="Cheng J.-F."/>
            <person name="Hugenholtz P."/>
            <person name="Woyke T."/>
            <person name="Wu D."/>
            <person name="Pukall R."/>
            <person name="Steenblock K."/>
            <person name="Brambilla E."/>
            <person name="Klenk H.-P."/>
            <person name="Eisen J.A."/>
        </authorList>
    </citation>
    <scope>NUCLEOTIDE SEQUENCE [LARGE SCALE GENOMIC DNA]</scope>
    <source>
        <strain evidence="15">ATCC 35074 / DSM 20540 / JCM 6276 / NBRC 101906 / NCIMB 13154 / VKM Ac-1939 / CCM 2703 / MRP</strain>
    </source>
</reference>
<dbReference type="CDD" id="cd00075">
    <property type="entry name" value="HATPase"/>
    <property type="match status" value="1"/>
</dbReference>
<keyword evidence="7 14" id="KW-0418">Kinase</keyword>
<comment type="catalytic activity">
    <reaction evidence="1">
        <text>ATP + protein L-histidine = ADP + protein N-phospho-L-histidine.</text>
        <dbReference type="EC" id="2.7.13.3"/>
    </reaction>
</comment>
<dbReference type="STRING" id="693977.Deipr_1504"/>
<dbReference type="PANTHER" id="PTHR45436">
    <property type="entry name" value="SENSOR HISTIDINE KINASE YKOH"/>
    <property type="match status" value="1"/>
</dbReference>
<keyword evidence="5" id="KW-0808">Transferase</keyword>
<dbReference type="SUPFAM" id="SSF47384">
    <property type="entry name" value="Homodimeric domain of signal transducing histidine kinase"/>
    <property type="match status" value="1"/>
</dbReference>
<evidence type="ECO:0000256" key="7">
    <source>
        <dbReference type="ARBA" id="ARBA00022777"/>
    </source>
</evidence>
<dbReference type="FunFam" id="1.10.287.130:FF:000001">
    <property type="entry name" value="Two-component sensor histidine kinase"/>
    <property type="match status" value="1"/>
</dbReference>
<dbReference type="InterPro" id="IPR050428">
    <property type="entry name" value="TCS_sensor_his_kinase"/>
</dbReference>